<reference evidence="2 3" key="1">
    <citation type="submission" date="2020-02" db="EMBL/GenBank/DDBJ databases">
        <title>Draft genome sequence of Haematococcus lacustris strain NIES-144.</title>
        <authorList>
            <person name="Morimoto D."/>
            <person name="Nakagawa S."/>
            <person name="Yoshida T."/>
            <person name="Sawayama S."/>
        </authorList>
    </citation>
    <scope>NUCLEOTIDE SEQUENCE [LARGE SCALE GENOMIC DNA]</scope>
    <source>
        <strain evidence="2 3">NIES-144</strain>
    </source>
</reference>
<proteinExistence type="predicted"/>
<evidence type="ECO:0000313" key="2">
    <source>
        <dbReference type="EMBL" id="GFH22914.1"/>
    </source>
</evidence>
<feature type="non-terminal residue" evidence="2">
    <location>
        <position position="1"/>
    </location>
</feature>
<keyword evidence="3" id="KW-1185">Reference proteome</keyword>
<feature type="compositionally biased region" description="Polar residues" evidence="1">
    <location>
        <begin position="50"/>
        <end position="60"/>
    </location>
</feature>
<dbReference type="Gene3D" id="3.40.50.300">
    <property type="entry name" value="P-loop containing nucleotide triphosphate hydrolases"/>
    <property type="match status" value="1"/>
</dbReference>
<accession>A0A699ZW59</accession>
<evidence type="ECO:0000313" key="3">
    <source>
        <dbReference type="Proteomes" id="UP000485058"/>
    </source>
</evidence>
<feature type="compositionally biased region" description="Low complexity" evidence="1">
    <location>
        <begin position="69"/>
        <end position="80"/>
    </location>
</feature>
<gene>
    <name evidence="2" type="ORF">HaLaN_20447</name>
</gene>
<dbReference type="AlphaFoldDB" id="A0A699ZW59"/>
<organism evidence="2 3">
    <name type="scientific">Haematococcus lacustris</name>
    <name type="common">Green alga</name>
    <name type="synonym">Haematococcus pluvialis</name>
    <dbReference type="NCBI Taxonomy" id="44745"/>
    <lineage>
        <taxon>Eukaryota</taxon>
        <taxon>Viridiplantae</taxon>
        <taxon>Chlorophyta</taxon>
        <taxon>core chlorophytes</taxon>
        <taxon>Chlorophyceae</taxon>
        <taxon>CS clade</taxon>
        <taxon>Chlamydomonadales</taxon>
        <taxon>Haematococcaceae</taxon>
        <taxon>Haematococcus</taxon>
    </lineage>
</organism>
<name>A0A699ZW59_HAELA</name>
<dbReference type="InterPro" id="IPR027417">
    <property type="entry name" value="P-loop_NTPase"/>
</dbReference>
<feature type="region of interest" description="Disordered" evidence="1">
    <location>
        <begin position="41"/>
        <end position="80"/>
    </location>
</feature>
<dbReference type="EMBL" id="BLLF01002153">
    <property type="protein sequence ID" value="GFH22914.1"/>
    <property type="molecule type" value="Genomic_DNA"/>
</dbReference>
<protein>
    <submittedName>
        <fullName evidence="2">R3H domain-containing protein</fullName>
    </submittedName>
</protein>
<dbReference type="Proteomes" id="UP000485058">
    <property type="component" value="Unassembled WGS sequence"/>
</dbReference>
<evidence type="ECO:0000256" key="1">
    <source>
        <dbReference type="SAM" id="MobiDB-lite"/>
    </source>
</evidence>
<comment type="caution">
    <text evidence="2">The sequence shown here is derived from an EMBL/GenBank/DDBJ whole genome shotgun (WGS) entry which is preliminary data.</text>
</comment>
<sequence>DHLQLPPTVISEQAAREGLACTLFERLQGRVTAHESVAGHTLADLPASSHEAQLPTSSQPGPGGRKKGATPSRSAPATTAVAAPSALPVLLLIDTAG</sequence>